<dbReference type="SUPFAM" id="SSF48452">
    <property type="entry name" value="TPR-like"/>
    <property type="match status" value="1"/>
</dbReference>
<dbReference type="OrthoDB" id="329563at2759"/>
<name>A0A3P7PLW5_DIBLA</name>
<evidence type="ECO:0000256" key="2">
    <source>
        <dbReference type="ARBA" id="ARBA00022803"/>
    </source>
</evidence>
<dbReference type="InterPro" id="IPR013105">
    <property type="entry name" value="TPR_2"/>
</dbReference>
<sequence>MYQEAERTIFSPNHTAKSLNEITSAYGDQACYVYLLLGDVYRYQQRFSDAAKCYKECLSVNPLMWTAYESLCKIGEFVDVDEAFSVSGHLGLITPTFTVVRQSVTATKSPLGTNMKSEREKLASRENVNPNDPLNDPVALNTVHNADEDADTDKHTVSINN</sequence>
<protein>
    <recommendedName>
        <fullName evidence="6">Cdc23 domain-containing protein</fullName>
    </recommendedName>
</protein>
<evidence type="ECO:0000256" key="3">
    <source>
        <dbReference type="PROSITE-ProRule" id="PRU00339"/>
    </source>
</evidence>
<reference evidence="4 5" key="1">
    <citation type="submission" date="2018-11" db="EMBL/GenBank/DDBJ databases">
        <authorList>
            <consortium name="Pathogen Informatics"/>
        </authorList>
    </citation>
    <scope>NUCLEOTIDE SEQUENCE [LARGE SCALE GENOMIC DNA]</scope>
</reference>
<dbReference type="PROSITE" id="PS50005">
    <property type="entry name" value="TPR"/>
    <property type="match status" value="1"/>
</dbReference>
<dbReference type="AlphaFoldDB" id="A0A3P7PLW5"/>
<dbReference type="InterPro" id="IPR019734">
    <property type="entry name" value="TPR_rpt"/>
</dbReference>
<dbReference type="EMBL" id="UYRU01126972">
    <property type="protein sequence ID" value="VDN49948.1"/>
    <property type="molecule type" value="Genomic_DNA"/>
</dbReference>
<keyword evidence="2 3" id="KW-0802">TPR repeat</keyword>
<keyword evidence="1" id="KW-0677">Repeat</keyword>
<evidence type="ECO:0008006" key="6">
    <source>
        <dbReference type="Google" id="ProtNLM"/>
    </source>
</evidence>
<proteinExistence type="predicted"/>
<organism evidence="4 5">
    <name type="scientific">Dibothriocephalus latus</name>
    <name type="common">Fish tapeworm</name>
    <name type="synonym">Diphyllobothrium latum</name>
    <dbReference type="NCBI Taxonomy" id="60516"/>
    <lineage>
        <taxon>Eukaryota</taxon>
        <taxon>Metazoa</taxon>
        <taxon>Spiralia</taxon>
        <taxon>Lophotrochozoa</taxon>
        <taxon>Platyhelminthes</taxon>
        <taxon>Cestoda</taxon>
        <taxon>Eucestoda</taxon>
        <taxon>Diphyllobothriidea</taxon>
        <taxon>Diphyllobothriidae</taxon>
        <taxon>Dibothriocephalus</taxon>
    </lineage>
</organism>
<evidence type="ECO:0000313" key="5">
    <source>
        <dbReference type="Proteomes" id="UP000281553"/>
    </source>
</evidence>
<accession>A0A3P7PLW5</accession>
<keyword evidence="5" id="KW-1185">Reference proteome</keyword>
<gene>
    <name evidence="4" type="ORF">DILT_LOCUS19953</name>
</gene>
<dbReference type="Proteomes" id="UP000281553">
    <property type="component" value="Unassembled WGS sequence"/>
</dbReference>
<evidence type="ECO:0000256" key="1">
    <source>
        <dbReference type="ARBA" id="ARBA00022737"/>
    </source>
</evidence>
<feature type="non-terminal residue" evidence="4">
    <location>
        <position position="161"/>
    </location>
</feature>
<dbReference type="Pfam" id="PF07719">
    <property type="entry name" value="TPR_2"/>
    <property type="match status" value="1"/>
</dbReference>
<dbReference type="InterPro" id="IPR011990">
    <property type="entry name" value="TPR-like_helical_dom_sf"/>
</dbReference>
<evidence type="ECO:0000313" key="4">
    <source>
        <dbReference type="EMBL" id="VDN49948.1"/>
    </source>
</evidence>
<feature type="repeat" description="TPR" evidence="3">
    <location>
        <begin position="31"/>
        <end position="64"/>
    </location>
</feature>
<dbReference type="SMART" id="SM00028">
    <property type="entry name" value="TPR"/>
    <property type="match status" value="1"/>
</dbReference>
<dbReference type="Gene3D" id="1.25.40.10">
    <property type="entry name" value="Tetratricopeptide repeat domain"/>
    <property type="match status" value="1"/>
</dbReference>